<proteinExistence type="predicted"/>
<name>A0A016TXG6_9BILA</name>
<accession>A0A016TXG6</accession>
<comment type="caution">
    <text evidence="1">The sequence shown here is derived from an EMBL/GenBank/DDBJ whole genome shotgun (WGS) entry which is preliminary data.</text>
</comment>
<reference evidence="2" key="1">
    <citation type="journal article" date="2015" name="Nat. Genet.">
        <title>The genome and transcriptome of the zoonotic hookworm Ancylostoma ceylanicum identify infection-specific gene families.</title>
        <authorList>
            <person name="Schwarz E.M."/>
            <person name="Hu Y."/>
            <person name="Antoshechkin I."/>
            <person name="Miller M.M."/>
            <person name="Sternberg P.W."/>
            <person name="Aroian R.V."/>
        </authorList>
    </citation>
    <scope>NUCLEOTIDE SEQUENCE</scope>
    <source>
        <strain evidence="2">HY135</strain>
    </source>
</reference>
<organism evidence="1 2">
    <name type="scientific">Ancylostoma ceylanicum</name>
    <dbReference type="NCBI Taxonomy" id="53326"/>
    <lineage>
        <taxon>Eukaryota</taxon>
        <taxon>Metazoa</taxon>
        <taxon>Ecdysozoa</taxon>
        <taxon>Nematoda</taxon>
        <taxon>Chromadorea</taxon>
        <taxon>Rhabditida</taxon>
        <taxon>Rhabditina</taxon>
        <taxon>Rhabditomorpha</taxon>
        <taxon>Strongyloidea</taxon>
        <taxon>Ancylostomatidae</taxon>
        <taxon>Ancylostomatinae</taxon>
        <taxon>Ancylostoma</taxon>
    </lineage>
</organism>
<dbReference type="OrthoDB" id="10428004at2759"/>
<dbReference type="AlphaFoldDB" id="A0A016TXG6"/>
<protein>
    <submittedName>
        <fullName evidence="1">Uncharacterized protein</fullName>
    </submittedName>
</protein>
<keyword evidence="2" id="KW-1185">Reference proteome</keyword>
<sequence>MLTCSHSHLCLAHKTTPAMSDKWNYHQNRGPHSDPSYNEWSYHGFQQHHRPPDYFSQANFAVPPPYPNHASGMQQRLPSFPLNPNAAAFVPRGYQRQHLGEDAEPLLQAGRVAGPARSKTSQRLRIRTILTAFIRSAIVIKTRRW</sequence>
<dbReference type="Proteomes" id="UP000024635">
    <property type="component" value="Unassembled WGS sequence"/>
</dbReference>
<evidence type="ECO:0000313" key="2">
    <source>
        <dbReference type="Proteomes" id="UP000024635"/>
    </source>
</evidence>
<gene>
    <name evidence="1" type="primary">Acey_s0070.g449</name>
    <name evidence="1" type="ORF">Y032_0070g449</name>
</gene>
<evidence type="ECO:0000313" key="1">
    <source>
        <dbReference type="EMBL" id="EYC07466.1"/>
    </source>
</evidence>
<dbReference type="EMBL" id="JARK01001406">
    <property type="protein sequence ID" value="EYC07466.1"/>
    <property type="molecule type" value="Genomic_DNA"/>
</dbReference>